<dbReference type="GeneID" id="93486339"/>
<keyword evidence="4 6" id="KW-0732">Signal</keyword>
<dbReference type="SUPFAM" id="SSF53807">
    <property type="entry name" value="Helical backbone' metal receptor"/>
    <property type="match status" value="1"/>
</dbReference>
<dbReference type="GO" id="GO:0007155">
    <property type="term" value="P:cell adhesion"/>
    <property type="evidence" value="ECO:0007669"/>
    <property type="project" value="InterPro"/>
</dbReference>
<dbReference type="GO" id="GO:0030001">
    <property type="term" value="P:metal ion transport"/>
    <property type="evidence" value="ECO:0007669"/>
    <property type="project" value="InterPro"/>
</dbReference>
<keyword evidence="2 5" id="KW-0813">Transport</keyword>
<reference evidence="7 8" key="1">
    <citation type="submission" date="2020-08" db="EMBL/GenBank/DDBJ databases">
        <title>Genomic Encyclopedia of Type Strains, Phase IV (KMG-IV): sequencing the most valuable type-strain genomes for metagenomic binning, comparative biology and taxonomic classification.</title>
        <authorList>
            <person name="Goeker M."/>
        </authorList>
    </citation>
    <scope>NUCLEOTIDE SEQUENCE [LARGE SCALE GENOMIC DNA]</scope>
    <source>
        <strain evidence="7 8">DSM 21255</strain>
    </source>
</reference>
<keyword evidence="8" id="KW-1185">Reference proteome</keyword>
<dbReference type="InterPro" id="IPR050492">
    <property type="entry name" value="Bact_metal-bind_prot9"/>
</dbReference>
<dbReference type="InterPro" id="IPR006128">
    <property type="entry name" value="Lipoprotein_PsaA-like"/>
</dbReference>
<feature type="chain" id="PRO_5038591266" evidence="6">
    <location>
        <begin position="25"/>
        <end position="316"/>
    </location>
</feature>
<proteinExistence type="inferred from homology"/>
<keyword evidence="3" id="KW-0479">Metal-binding</keyword>
<dbReference type="EMBL" id="JACHHI010000004">
    <property type="protein sequence ID" value="MBB6478020.1"/>
    <property type="molecule type" value="Genomic_DNA"/>
</dbReference>
<dbReference type="AlphaFoldDB" id="A0A841R4L6"/>
<protein>
    <submittedName>
        <fullName evidence="7">Manganese/zinc/iron transport system substrate-binding protein</fullName>
    </submittedName>
</protein>
<dbReference type="InterPro" id="IPR006127">
    <property type="entry name" value="ZnuA-like"/>
</dbReference>
<dbReference type="PRINTS" id="PR00691">
    <property type="entry name" value="ADHESINB"/>
</dbReference>
<dbReference type="Gene3D" id="3.40.50.1980">
    <property type="entry name" value="Nitrogenase molybdenum iron protein domain"/>
    <property type="match status" value="2"/>
</dbReference>
<evidence type="ECO:0000256" key="2">
    <source>
        <dbReference type="ARBA" id="ARBA00022448"/>
    </source>
</evidence>
<evidence type="ECO:0000256" key="4">
    <source>
        <dbReference type="ARBA" id="ARBA00022729"/>
    </source>
</evidence>
<dbReference type="GO" id="GO:0046872">
    <property type="term" value="F:metal ion binding"/>
    <property type="evidence" value="ECO:0007669"/>
    <property type="project" value="UniProtKB-KW"/>
</dbReference>
<comment type="subcellular location">
    <subcellularLocation>
        <location evidence="1">Cell envelope</location>
    </subcellularLocation>
</comment>
<sequence length="316" mass="34112">MKISWKQIATGMLAVMMLVLVGCGGTKDDTHAAAPGKLKVVATTTMLADLSRQIGGDAVEVTGLMGPGVDPHLYQASAGDVKVMTDADVVVYNGLHLEGKMGEIFSKLKQDKKATICVANNLDPSTLLQYEDDDGVQATDPHIWFDVKNWMLAAEEVCKGLAAKDPAHKDLYKANYEKYLAELKKADEYVAKRAAEIPQERRVLVTAHDAFQYFARAYGFTVKGLQGVSTEAEAGAIDVRELSDFIVAHQIRSIFVESSVPHKTIEAVQEACKAKGWDVKIGGELYSDSCGAPGTPGGDYIGMVKENIDTIVTGLK</sequence>
<name>A0A841R4L6_9FIRM</name>
<evidence type="ECO:0000256" key="6">
    <source>
        <dbReference type="SAM" id="SignalP"/>
    </source>
</evidence>
<dbReference type="Pfam" id="PF01297">
    <property type="entry name" value="ZnuA"/>
    <property type="match status" value="1"/>
</dbReference>
<evidence type="ECO:0000313" key="8">
    <source>
        <dbReference type="Proteomes" id="UP000591941"/>
    </source>
</evidence>
<evidence type="ECO:0000256" key="1">
    <source>
        <dbReference type="ARBA" id="ARBA00004196"/>
    </source>
</evidence>
<evidence type="ECO:0000256" key="5">
    <source>
        <dbReference type="RuleBase" id="RU003512"/>
    </source>
</evidence>
<evidence type="ECO:0000256" key="3">
    <source>
        <dbReference type="ARBA" id="ARBA00022723"/>
    </source>
</evidence>
<dbReference type="PANTHER" id="PTHR42953:SF1">
    <property type="entry name" value="METAL-BINDING PROTEIN HI_0362-RELATED"/>
    <property type="match status" value="1"/>
</dbReference>
<dbReference type="PROSITE" id="PS51257">
    <property type="entry name" value="PROKAR_LIPOPROTEIN"/>
    <property type="match status" value="1"/>
</dbReference>
<comment type="similarity">
    <text evidence="5">Belongs to the bacterial solute-binding protein 9 family.</text>
</comment>
<dbReference type="Proteomes" id="UP000591941">
    <property type="component" value="Unassembled WGS sequence"/>
</dbReference>
<accession>A0A841R4L6</accession>
<dbReference type="PRINTS" id="PR00690">
    <property type="entry name" value="ADHESNFAMILY"/>
</dbReference>
<dbReference type="GO" id="GO:0030313">
    <property type="term" value="C:cell envelope"/>
    <property type="evidence" value="ECO:0007669"/>
    <property type="project" value="UniProtKB-SubCell"/>
</dbReference>
<dbReference type="RefSeq" id="WP_184327565.1">
    <property type="nucleotide sequence ID" value="NZ_CABWNB010000001.1"/>
</dbReference>
<evidence type="ECO:0000313" key="7">
    <source>
        <dbReference type="EMBL" id="MBB6478020.1"/>
    </source>
</evidence>
<dbReference type="InterPro" id="IPR006129">
    <property type="entry name" value="AdhesinB"/>
</dbReference>
<dbReference type="PANTHER" id="PTHR42953">
    <property type="entry name" value="HIGH-AFFINITY ZINC UPTAKE SYSTEM PROTEIN ZNUA-RELATED"/>
    <property type="match status" value="1"/>
</dbReference>
<gene>
    <name evidence="7" type="ORF">HNR45_001073</name>
</gene>
<organism evidence="7 8">
    <name type="scientific">Negativicoccus succinicivorans</name>
    <dbReference type="NCBI Taxonomy" id="620903"/>
    <lineage>
        <taxon>Bacteria</taxon>
        <taxon>Bacillati</taxon>
        <taxon>Bacillota</taxon>
        <taxon>Negativicutes</taxon>
        <taxon>Veillonellales</taxon>
        <taxon>Veillonellaceae</taxon>
        <taxon>Negativicoccus</taxon>
    </lineage>
</organism>
<comment type="caution">
    <text evidence="7">The sequence shown here is derived from an EMBL/GenBank/DDBJ whole genome shotgun (WGS) entry which is preliminary data.</text>
</comment>
<feature type="signal peptide" evidence="6">
    <location>
        <begin position="1"/>
        <end position="24"/>
    </location>
</feature>